<dbReference type="OrthoDB" id="416741at2759"/>
<dbReference type="Gene3D" id="1.10.1520.10">
    <property type="entry name" value="Ribonuclease III domain"/>
    <property type="match status" value="1"/>
</dbReference>
<dbReference type="PROSITE" id="PS50142">
    <property type="entry name" value="RNASE_3_2"/>
    <property type="match status" value="1"/>
</dbReference>
<dbReference type="eggNOG" id="KOG0701">
    <property type="taxonomic scope" value="Eukaryota"/>
</dbReference>
<evidence type="ECO:0000313" key="5">
    <source>
        <dbReference type="Proteomes" id="UP000014071"/>
    </source>
</evidence>
<dbReference type="EMBL" id="DF238809">
    <property type="protein sequence ID" value="GAC97409.1"/>
    <property type="molecule type" value="Genomic_DNA"/>
</dbReference>
<dbReference type="CDD" id="cd00593">
    <property type="entry name" value="RIBOc"/>
    <property type="match status" value="1"/>
</dbReference>
<dbReference type="Proteomes" id="UP000014071">
    <property type="component" value="Unassembled WGS sequence"/>
</dbReference>
<evidence type="ECO:0000256" key="2">
    <source>
        <dbReference type="SAM" id="MobiDB-lite"/>
    </source>
</evidence>
<gene>
    <name evidence="4" type="ORF">PHSY_004994</name>
</gene>
<evidence type="ECO:0000313" key="4">
    <source>
        <dbReference type="EMBL" id="GAC97409.1"/>
    </source>
</evidence>
<dbReference type="HOGENOM" id="CLU_566358_0_0_1"/>
<accession>R9P7V5</accession>
<proteinExistence type="predicted"/>
<dbReference type="GO" id="GO:0004525">
    <property type="term" value="F:ribonuclease III activity"/>
    <property type="evidence" value="ECO:0007669"/>
    <property type="project" value="InterPro"/>
</dbReference>
<protein>
    <recommendedName>
        <fullName evidence="3">RNase III domain-containing protein</fullName>
    </recommendedName>
</protein>
<feature type="region of interest" description="Disordered" evidence="2">
    <location>
        <begin position="376"/>
        <end position="405"/>
    </location>
</feature>
<name>R9P7V5_PSEHS</name>
<reference evidence="5" key="1">
    <citation type="journal article" date="2013" name="Genome Announc.">
        <title>Draft genome sequence of the basidiomycetous yeast-like fungus Pseudozyma hubeiensis SY62, which produces an abundant amount of the biosurfactant mannosylerythritol lipids.</title>
        <authorList>
            <person name="Konishi M."/>
            <person name="Hatada Y."/>
            <person name="Horiuchi J."/>
        </authorList>
    </citation>
    <scope>NUCLEOTIDE SEQUENCE [LARGE SCALE GENOMIC DNA]</scope>
    <source>
        <strain evidence="5">SY62</strain>
    </source>
</reference>
<dbReference type="Pfam" id="PF00636">
    <property type="entry name" value="Ribonuclease_3"/>
    <property type="match status" value="1"/>
</dbReference>
<dbReference type="PROSITE" id="PS00517">
    <property type="entry name" value="RNASE_3_1"/>
    <property type="match status" value="1"/>
</dbReference>
<dbReference type="AlphaFoldDB" id="R9P7V5"/>
<evidence type="ECO:0000256" key="1">
    <source>
        <dbReference type="ARBA" id="ARBA00022801"/>
    </source>
</evidence>
<dbReference type="SMART" id="SM00535">
    <property type="entry name" value="RIBOc"/>
    <property type="match status" value="1"/>
</dbReference>
<dbReference type="InterPro" id="IPR000999">
    <property type="entry name" value="RNase_III_dom"/>
</dbReference>
<sequence>MIGQVGGKLVREEEGEVGEEVEVAREKVISDVVEALIGCALLQSTEQALFVCRTFTLLPDTIRTMSDFNTLLLDLKQRSIDHNWSSRIDLGGLTHLQKLFSHTYTYPHLALEAFTHPSLLASVLPSYQRLEFLGDAWLDFYIVRYIFGKHADLSPGELTTLKGVLASNSTLSAMGVRLGLERFVASDSDVLSDNIGVYAKEIKRLEEEGGAQYWLKLKRGVVVPKAVADVVEASFASIIVDSGFDEKVGEEVFGRVWRGFYDEWCRWEDLVVRDLKRVVGYVMGMVRRVVVKEGGGKGAVLLEIRSNLHGESGEERVVSGDEIVEALLSEVWVELVVAGETVGKVVALPRSLGHLERAKRIVKDLDAVQRRLKQLISKPQKDDEPIEAVDAEAATTPSSTDEPMPLSLACTNATTSESLLCALDEQEHLLQQLARTLGWKMLFQPLTSTPLCSNDNTQSSMQDDARGVTLAQLRTLVSPHEG</sequence>
<keyword evidence="5" id="KW-1185">Reference proteome</keyword>
<organism evidence="4 5">
    <name type="scientific">Pseudozyma hubeiensis (strain SY62)</name>
    <name type="common">Yeast</name>
    <dbReference type="NCBI Taxonomy" id="1305764"/>
    <lineage>
        <taxon>Eukaryota</taxon>
        <taxon>Fungi</taxon>
        <taxon>Dikarya</taxon>
        <taxon>Basidiomycota</taxon>
        <taxon>Ustilaginomycotina</taxon>
        <taxon>Ustilaginomycetes</taxon>
        <taxon>Ustilaginales</taxon>
        <taxon>Ustilaginaceae</taxon>
        <taxon>Pseudozyma</taxon>
    </lineage>
</organism>
<dbReference type="RefSeq" id="XP_012190996.1">
    <property type="nucleotide sequence ID" value="XM_012335606.1"/>
</dbReference>
<dbReference type="InterPro" id="IPR036389">
    <property type="entry name" value="RNase_III_sf"/>
</dbReference>
<feature type="domain" description="RNase III" evidence="3">
    <location>
        <begin position="93"/>
        <end position="243"/>
    </location>
</feature>
<dbReference type="GO" id="GO:0006396">
    <property type="term" value="P:RNA processing"/>
    <property type="evidence" value="ECO:0007669"/>
    <property type="project" value="InterPro"/>
</dbReference>
<dbReference type="GeneID" id="24110275"/>
<dbReference type="STRING" id="1305764.R9P7V5"/>
<evidence type="ECO:0000259" key="3">
    <source>
        <dbReference type="PROSITE" id="PS50142"/>
    </source>
</evidence>
<dbReference type="SUPFAM" id="SSF69065">
    <property type="entry name" value="RNase III domain-like"/>
    <property type="match status" value="1"/>
</dbReference>
<dbReference type="PANTHER" id="PTHR14950">
    <property type="entry name" value="DICER-RELATED"/>
    <property type="match status" value="1"/>
</dbReference>
<keyword evidence="1" id="KW-0378">Hydrolase</keyword>
<dbReference type="PANTHER" id="PTHR14950:SF37">
    <property type="entry name" value="ENDORIBONUCLEASE DICER"/>
    <property type="match status" value="1"/>
</dbReference>